<name>A0A1F5Z1E3_9BACT</name>
<evidence type="ECO:0008006" key="3">
    <source>
        <dbReference type="Google" id="ProtNLM"/>
    </source>
</evidence>
<dbReference type="AlphaFoldDB" id="A0A1F5Z1E3"/>
<dbReference type="Gene3D" id="3.40.50.150">
    <property type="entry name" value="Vaccinia Virus protein VP39"/>
    <property type="match status" value="1"/>
</dbReference>
<dbReference type="EMBL" id="MFIX01000034">
    <property type="protein sequence ID" value="OGG05942.1"/>
    <property type="molecule type" value="Genomic_DNA"/>
</dbReference>
<evidence type="ECO:0000313" key="1">
    <source>
        <dbReference type="EMBL" id="OGG05942.1"/>
    </source>
</evidence>
<evidence type="ECO:0000313" key="2">
    <source>
        <dbReference type="Proteomes" id="UP000179129"/>
    </source>
</evidence>
<gene>
    <name evidence="1" type="ORF">A3F83_05075</name>
</gene>
<sequence>MNLEEQLSIFLGQIGEKLEKLIRPLAVPSAGDKEEQEAALRFKLYNEILAERINSLLDPGRDLADCRILVLENGTGILSRSLAQGDVDVVAVAPTRELARLARRLNQYPNVIYRWFDPFPVTREFDLIVCAGLLAMFPPDLAAALLVSLAGFCRRKLLLELPLTLSWYRKIFSREKITGEFEPTRFEKEEIFSLLENTCGLLISEHRTDNNRILLKALRKAHFVH</sequence>
<dbReference type="InterPro" id="IPR029063">
    <property type="entry name" value="SAM-dependent_MTases_sf"/>
</dbReference>
<reference evidence="1 2" key="1">
    <citation type="journal article" date="2016" name="Nat. Commun.">
        <title>Thousands of microbial genomes shed light on interconnected biogeochemical processes in an aquifer system.</title>
        <authorList>
            <person name="Anantharaman K."/>
            <person name="Brown C.T."/>
            <person name="Hug L.A."/>
            <person name="Sharon I."/>
            <person name="Castelle C.J."/>
            <person name="Probst A.J."/>
            <person name="Thomas B.C."/>
            <person name="Singh A."/>
            <person name="Wilkins M.J."/>
            <person name="Karaoz U."/>
            <person name="Brodie E.L."/>
            <person name="Williams K.H."/>
            <person name="Hubbard S.S."/>
            <person name="Banfield J.F."/>
        </authorList>
    </citation>
    <scope>NUCLEOTIDE SEQUENCE [LARGE SCALE GENOMIC DNA]</scope>
</reference>
<dbReference type="Proteomes" id="UP000179129">
    <property type="component" value="Unassembled WGS sequence"/>
</dbReference>
<proteinExistence type="predicted"/>
<accession>A0A1F5Z1E3</accession>
<dbReference type="SUPFAM" id="SSF53335">
    <property type="entry name" value="S-adenosyl-L-methionine-dependent methyltransferases"/>
    <property type="match status" value="1"/>
</dbReference>
<protein>
    <recommendedName>
        <fullName evidence="3">Methyltransferase domain-containing protein</fullName>
    </recommendedName>
</protein>
<organism evidence="1 2">
    <name type="scientific">Candidatus Glassbacteria bacterium RIFCSPLOWO2_12_FULL_58_11</name>
    <dbReference type="NCBI Taxonomy" id="1817867"/>
    <lineage>
        <taxon>Bacteria</taxon>
        <taxon>Candidatus Glassiibacteriota</taxon>
    </lineage>
</organism>
<comment type="caution">
    <text evidence="1">The sequence shown here is derived from an EMBL/GenBank/DDBJ whole genome shotgun (WGS) entry which is preliminary data.</text>
</comment>